<protein>
    <recommendedName>
        <fullName evidence="4">ATPase AAA-type core domain-containing protein</fullName>
    </recommendedName>
</protein>
<organism evidence="5">
    <name type="scientific">viral metagenome</name>
    <dbReference type="NCBI Taxonomy" id="1070528"/>
    <lineage>
        <taxon>unclassified sequences</taxon>
        <taxon>metagenomes</taxon>
        <taxon>organismal metagenomes</taxon>
    </lineage>
</organism>
<name>A0A6C0F7I4_9ZZZZ</name>
<dbReference type="AlphaFoldDB" id="A0A6C0F7I4"/>
<dbReference type="PANTHER" id="PTHR11669">
    <property type="entry name" value="REPLICATION FACTOR C / DNA POLYMERASE III GAMMA-TAU SUBUNIT"/>
    <property type="match status" value="1"/>
</dbReference>
<dbReference type="PANTHER" id="PTHR11669:SF20">
    <property type="entry name" value="REPLICATION FACTOR C SUBUNIT 4"/>
    <property type="match status" value="1"/>
</dbReference>
<dbReference type="GO" id="GO:0006261">
    <property type="term" value="P:DNA-templated DNA replication"/>
    <property type="evidence" value="ECO:0007669"/>
    <property type="project" value="TreeGrafter"/>
</dbReference>
<keyword evidence="1" id="KW-0235">DNA replication</keyword>
<keyword evidence="3" id="KW-0067">ATP-binding</keyword>
<accession>A0A6C0F7I4</accession>
<keyword evidence="2" id="KW-0547">Nucleotide-binding</keyword>
<dbReference type="InterPro" id="IPR027417">
    <property type="entry name" value="P-loop_NTPase"/>
</dbReference>
<sequence>MEHGGMNLISENILDLLHYKETENIRKFIKNRNHSNLILYGPPRCGKSLIIRELFKSLYGDISIIEDNNKLKAFGNLSYYYIYSNMIYDKEYFKNFINNLIQSYDYYTDKIKYIIIDNFEDVNVIIQRFLKVILEKSYKTTRFILITKRLNSIDVAINSRCTLIRIKMPKTIDKKIYLMNIFNKNGIIFNEFLLEKDCAKYNLETLIFKYQSNGVYEDIYYTYKDKILELIIMNDFNILNIRALSSTIKEININLNELLKLLLISLVKLFKNNNEKVFLLIKEIAKYNHILEGSYRDIIYIELIIISIFKIINT</sequence>
<dbReference type="GO" id="GO:0003689">
    <property type="term" value="F:DNA clamp loader activity"/>
    <property type="evidence" value="ECO:0007669"/>
    <property type="project" value="TreeGrafter"/>
</dbReference>
<feature type="domain" description="ATPase AAA-type core" evidence="4">
    <location>
        <begin position="37"/>
        <end position="163"/>
    </location>
</feature>
<reference evidence="5" key="1">
    <citation type="journal article" date="2020" name="Nature">
        <title>Giant virus diversity and host interactions through global metagenomics.</title>
        <authorList>
            <person name="Schulz F."/>
            <person name="Roux S."/>
            <person name="Paez-Espino D."/>
            <person name="Jungbluth S."/>
            <person name="Walsh D.A."/>
            <person name="Denef V.J."/>
            <person name="McMahon K.D."/>
            <person name="Konstantinidis K.T."/>
            <person name="Eloe-Fadrosh E.A."/>
            <person name="Kyrpides N.C."/>
            <person name="Woyke T."/>
        </authorList>
    </citation>
    <scope>NUCLEOTIDE SEQUENCE</scope>
    <source>
        <strain evidence="5">GVMAG-S-ERX555931-87</strain>
    </source>
</reference>
<dbReference type="Gene3D" id="3.40.50.300">
    <property type="entry name" value="P-loop containing nucleotide triphosphate hydrolases"/>
    <property type="match status" value="1"/>
</dbReference>
<dbReference type="SUPFAM" id="SSF52540">
    <property type="entry name" value="P-loop containing nucleoside triphosphate hydrolases"/>
    <property type="match status" value="1"/>
</dbReference>
<dbReference type="GO" id="GO:0005524">
    <property type="term" value="F:ATP binding"/>
    <property type="evidence" value="ECO:0007669"/>
    <property type="project" value="UniProtKB-KW"/>
</dbReference>
<dbReference type="GO" id="GO:0005663">
    <property type="term" value="C:DNA replication factor C complex"/>
    <property type="evidence" value="ECO:0007669"/>
    <property type="project" value="TreeGrafter"/>
</dbReference>
<dbReference type="GO" id="GO:0016887">
    <property type="term" value="F:ATP hydrolysis activity"/>
    <property type="evidence" value="ECO:0007669"/>
    <property type="project" value="InterPro"/>
</dbReference>
<dbReference type="GO" id="GO:0006281">
    <property type="term" value="P:DNA repair"/>
    <property type="evidence" value="ECO:0007669"/>
    <property type="project" value="TreeGrafter"/>
</dbReference>
<evidence type="ECO:0000313" key="5">
    <source>
        <dbReference type="EMBL" id="QHT36529.1"/>
    </source>
</evidence>
<dbReference type="GO" id="GO:0005634">
    <property type="term" value="C:nucleus"/>
    <property type="evidence" value="ECO:0007669"/>
    <property type="project" value="TreeGrafter"/>
</dbReference>
<dbReference type="InterPro" id="IPR003959">
    <property type="entry name" value="ATPase_AAA_core"/>
</dbReference>
<proteinExistence type="predicted"/>
<dbReference type="Pfam" id="PF00004">
    <property type="entry name" value="AAA"/>
    <property type="match status" value="1"/>
</dbReference>
<dbReference type="InterPro" id="IPR050238">
    <property type="entry name" value="DNA_Rep/Repair_Clamp_Loader"/>
</dbReference>
<evidence type="ECO:0000256" key="1">
    <source>
        <dbReference type="ARBA" id="ARBA00022705"/>
    </source>
</evidence>
<dbReference type="EMBL" id="MN738744">
    <property type="protein sequence ID" value="QHT36529.1"/>
    <property type="molecule type" value="Genomic_DNA"/>
</dbReference>
<evidence type="ECO:0000256" key="3">
    <source>
        <dbReference type="ARBA" id="ARBA00022840"/>
    </source>
</evidence>
<evidence type="ECO:0000259" key="4">
    <source>
        <dbReference type="Pfam" id="PF00004"/>
    </source>
</evidence>
<evidence type="ECO:0000256" key="2">
    <source>
        <dbReference type="ARBA" id="ARBA00022741"/>
    </source>
</evidence>